<dbReference type="PRINTS" id="PR00390">
    <property type="entry name" value="PHPHLIPASEC"/>
</dbReference>
<dbReference type="EC" id="3.1.4.11" evidence="1 5"/>
<dbReference type="InterPro" id="IPR035892">
    <property type="entry name" value="C2_domain_sf"/>
</dbReference>
<dbReference type="PROSITE" id="PS50200">
    <property type="entry name" value="RA"/>
    <property type="match status" value="2"/>
</dbReference>
<dbReference type="GO" id="GO:0007186">
    <property type="term" value="P:G protein-coupled receptor signaling pathway"/>
    <property type="evidence" value="ECO:0007669"/>
    <property type="project" value="TreeGrafter"/>
</dbReference>
<dbReference type="SMART" id="SM00239">
    <property type="entry name" value="C2"/>
    <property type="match status" value="1"/>
</dbReference>
<feature type="domain" description="PI-PLC Y-box" evidence="8">
    <location>
        <begin position="268"/>
        <end position="434"/>
    </location>
</feature>
<evidence type="ECO:0000259" key="8">
    <source>
        <dbReference type="PROSITE" id="PS50008"/>
    </source>
</evidence>
<feature type="compositionally biased region" description="Low complexity" evidence="6">
    <location>
        <begin position="303"/>
        <end position="322"/>
    </location>
</feature>
<keyword evidence="3 5" id="KW-0443">Lipid metabolism</keyword>
<feature type="domain" description="C2" evidence="7">
    <location>
        <begin position="436"/>
        <end position="566"/>
    </location>
</feature>
<dbReference type="InterPro" id="IPR017946">
    <property type="entry name" value="PLC-like_Pdiesterase_TIM-brl"/>
</dbReference>
<dbReference type="Pfam" id="PF00387">
    <property type="entry name" value="PI-PLC-Y"/>
    <property type="match status" value="1"/>
</dbReference>
<keyword evidence="11" id="KW-1185">Reference proteome</keyword>
<dbReference type="InterPro" id="IPR000008">
    <property type="entry name" value="C2_dom"/>
</dbReference>
<dbReference type="GO" id="GO:0048015">
    <property type="term" value="P:phosphatidylinositol-mediated signaling"/>
    <property type="evidence" value="ECO:0007669"/>
    <property type="project" value="TreeGrafter"/>
</dbReference>
<organism evidence="10 11">
    <name type="scientific">Euphydryas editha</name>
    <name type="common">Edith's checkerspot</name>
    <dbReference type="NCBI Taxonomy" id="104508"/>
    <lineage>
        <taxon>Eukaryota</taxon>
        <taxon>Metazoa</taxon>
        <taxon>Ecdysozoa</taxon>
        <taxon>Arthropoda</taxon>
        <taxon>Hexapoda</taxon>
        <taxon>Insecta</taxon>
        <taxon>Pterygota</taxon>
        <taxon>Neoptera</taxon>
        <taxon>Endopterygota</taxon>
        <taxon>Lepidoptera</taxon>
        <taxon>Glossata</taxon>
        <taxon>Ditrysia</taxon>
        <taxon>Papilionoidea</taxon>
        <taxon>Nymphalidae</taxon>
        <taxon>Nymphalinae</taxon>
        <taxon>Euphydryas</taxon>
    </lineage>
</organism>
<dbReference type="Gene3D" id="2.60.40.150">
    <property type="entry name" value="C2 domain"/>
    <property type="match status" value="1"/>
</dbReference>
<evidence type="ECO:0000259" key="7">
    <source>
        <dbReference type="PROSITE" id="PS50004"/>
    </source>
</evidence>
<dbReference type="PROSITE" id="PS50007">
    <property type="entry name" value="PIPLC_X_DOMAIN"/>
    <property type="match status" value="1"/>
</dbReference>
<dbReference type="Gene3D" id="3.10.20.90">
    <property type="entry name" value="Phosphatidylinositol 3-kinase Catalytic Subunit, Chain A, domain 1"/>
    <property type="match status" value="2"/>
</dbReference>
<accession>A0AAU9UT18</accession>
<dbReference type="Gene3D" id="3.20.20.190">
    <property type="entry name" value="Phosphatidylinositol (PI) phosphodiesterase"/>
    <property type="match status" value="1"/>
</dbReference>
<sequence>MFIPKSHIPDLCIPEKILIKCYRVLLTGCRCVELDCWDGDDGNPVIYHGHTFTTKIPFRRVVETIARSAFVTSPYPLILSIENHCSLPQQQVMASTFEAVFGDQLVTSFLFEVDYTDEPRLPSPEQLKYKVLIKNKKLLPVQSSPTVGITGASSAQGYGGVLTTAFRTNGIRHTSSSLPDASNRTSSIMSNQSAGSSLTEYFSDEDYDEDDEIDEKELHKILNSMEEKVGRTSLSLYQSFRRDGEGETTGAMKHATNRKRSNQIARELSDMVTYVQAIKFRGLNPISPRSSMKQPSNVVKDNSSGAACSSFESSESSDSTGTQLAASQARARCLSAPAAHHPCYRCSSVNEAIAKKICRKHPLALVAHTETQLVRTYPAGLRIDSSNFDPVTFWSCGVQLVALNYQTEDAAMAVNAAMYESNGCLGYVRKPRVMWDPNHIAFRRFNPMDKEFDGIHAAHLTLAVISGQYVAENVYSFYNAFVEVEILGVPADCRKIKTKVARRNALNPIWNETFNFKVNFPELAFVRFEVYDADTNYMLSQRVIPLLCLRPGYRHVRLRSPTNQPLNMASLLIFSRCAEEQAGEISRTDAEPTSPTQRRKIHFLVVHAVVLHEPYSIIKVTHDTTTNEAIAQCLSKAGVSRAARGSYVLVEEVAARAPTQRVLAPHERVLRAATQRPGASYVLVEEVAARAPTQRVLAPHERVLAPHERVLRAATQRPGASYVLVEEVAARAPTQRVLAPHERVLAPHERVLRAATQRPGASYVLVEEVAARAPTQRVLALHERVLAPHERVLRAATQRPGASYVLVEEVAARAPTQRVLAPHERVLRAATQRPGARCVTSLYLYCTVSACRGSYVLVEEVAARAPTQRVLAPHERVLRAATQRPGASYVLVEEVAARAPTQRVLAPHERVLAPHERVLRAATQRPGASYVLVEEVAARAPTQRVLAPHERVLAPHERVLRAATQRPGARLLLKRVGDDPSSRAWLTSIRSASAADKSKDHSLPSDDESSAQEETRKPPDSFLVCVHNVCHEIPYAIMKVPLTATASYVIYQALTKARCHDNPKRFVLVEELEWGGRAGAGPQQRVLADDEVVYTAQASWKTLGRFVLQERGSTAPLPRHRACIARIQRGLSMTRGAIAGTTGFPLGNIISSDNFAEGKTPVQTAYSDPTHCRRVSTSALGKGLGRAKGHSEKDISSYAQRRSASKEVHSEGETRSSLGAEALAAQMARFKRVSLRKLRAWRS</sequence>
<dbReference type="InterPro" id="IPR018247">
    <property type="entry name" value="EF_Hand_1_Ca_BS"/>
</dbReference>
<dbReference type="AlphaFoldDB" id="A0AAU9UT18"/>
<dbReference type="GO" id="GO:0046488">
    <property type="term" value="P:phosphatidylinositol metabolic process"/>
    <property type="evidence" value="ECO:0007669"/>
    <property type="project" value="TreeGrafter"/>
</dbReference>
<dbReference type="Pfam" id="PF00388">
    <property type="entry name" value="PI-PLC-X"/>
    <property type="match status" value="1"/>
</dbReference>
<evidence type="ECO:0000259" key="9">
    <source>
        <dbReference type="PROSITE" id="PS50200"/>
    </source>
</evidence>
<dbReference type="PANTHER" id="PTHR10336">
    <property type="entry name" value="PHOSPHOINOSITIDE-SPECIFIC PHOSPHOLIPASE C FAMILY PROTEIN"/>
    <property type="match status" value="1"/>
</dbReference>
<dbReference type="SUPFAM" id="SSF51695">
    <property type="entry name" value="PLC-like phosphodiesterases"/>
    <property type="match status" value="1"/>
</dbReference>
<evidence type="ECO:0000256" key="6">
    <source>
        <dbReference type="SAM" id="MobiDB-lite"/>
    </source>
</evidence>
<dbReference type="InterPro" id="IPR001711">
    <property type="entry name" value="PLipase_C_Pinositol-sp_Y"/>
</dbReference>
<name>A0AAU9UT18_EUPED</name>
<dbReference type="EMBL" id="CAKOGL010000023">
    <property type="protein sequence ID" value="CAH2101032.1"/>
    <property type="molecule type" value="Genomic_DNA"/>
</dbReference>
<evidence type="ECO:0000313" key="10">
    <source>
        <dbReference type="EMBL" id="CAH2101032.1"/>
    </source>
</evidence>
<keyword evidence="4" id="KW-0807">Transducer</keyword>
<dbReference type="Pfam" id="PF00168">
    <property type="entry name" value="C2"/>
    <property type="match status" value="1"/>
</dbReference>
<feature type="region of interest" description="Disordered" evidence="6">
    <location>
        <begin position="173"/>
        <end position="192"/>
    </location>
</feature>
<evidence type="ECO:0000256" key="1">
    <source>
        <dbReference type="ARBA" id="ARBA00012368"/>
    </source>
</evidence>
<feature type="compositionally biased region" description="Polar residues" evidence="6">
    <location>
        <begin position="287"/>
        <end position="302"/>
    </location>
</feature>
<evidence type="ECO:0000256" key="4">
    <source>
        <dbReference type="ARBA" id="ARBA00023224"/>
    </source>
</evidence>
<feature type="compositionally biased region" description="Basic and acidic residues" evidence="6">
    <location>
        <begin position="1204"/>
        <end position="1214"/>
    </location>
</feature>
<feature type="region of interest" description="Disordered" evidence="6">
    <location>
        <begin position="1179"/>
        <end position="1216"/>
    </location>
</feature>
<dbReference type="PANTHER" id="PTHR10336:SF6">
    <property type="entry name" value="1-PHOSPHATIDYLINOSITOL 4,5-BISPHOSPHATE PHOSPHODIESTERASE EPSILON-1"/>
    <property type="match status" value="1"/>
</dbReference>
<feature type="domain" description="Ras-associating" evidence="9">
    <location>
        <begin position="1034"/>
        <end position="1113"/>
    </location>
</feature>
<protein>
    <recommendedName>
        <fullName evidence="1 5">Phosphoinositide phospholipase C</fullName>
        <ecNumber evidence="1 5">3.1.4.11</ecNumber>
    </recommendedName>
</protein>
<keyword evidence="2 5" id="KW-0442">Lipid degradation</keyword>
<dbReference type="SMART" id="SM00148">
    <property type="entry name" value="PLCXc"/>
    <property type="match status" value="1"/>
</dbReference>
<dbReference type="FunFam" id="2.60.40.150:FF:000183">
    <property type="entry name" value="Phosphoinositide phospholipase C"/>
    <property type="match status" value="1"/>
</dbReference>
<dbReference type="PROSITE" id="PS50008">
    <property type="entry name" value="PIPLC_Y_DOMAIN"/>
    <property type="match status" value="1"/>
</dbReference>
<dbReference type="SUPFAM" id="SSF54236">
    <property type="entry name" value="Ubiquitin-like"/>
    <property type="match status" value="2"/>
</dbReference>
<dbReference type="GO" id="GO:0051209">
    <property type="term" value="P:release of sequestered calcium ion into cytosol"/>
    <property type="evidence" value="ECO:0007669"/>
    <property type="project" value="TreeGrafter"/>
</dbReference>
<dbReference type="InterPro" id="IPR001192">
    <property type="entry name" value="PI-PLC_fam"/>
</dbReference>
<dbReference type="Proteomes" id="UP001153954">
    <property type="component" value="Unassembled WGS sequence"/>
</dbReference>
<dbReference type="PROSITE" id="PS00018">
    <property type="entry name" value="EF_HAND_1"/>
    <property type="match status" value="1"/>
</dbReference>
<dbReference type="SUPFAM" id="SSF49562">
    <property type="entry name" value="C2 domain (Calcium/lipid-binding domain, CaLB)"/>
    <property type="match status" value="1"/>
</dbReference>
<dbReference type="InterPro" id="IPR029071">
    <property type="entry name" value="Ubiquitin-like_domsf"/>
</dbReference>
<dbReference type="GO" id="GO:0007265">
    <property type="term" value="P:Ras protein signal transduction"/>
    <property type="evidence" value="ECO:0007669"/>
    <property type="project" value="TreeGrafter"/>
</dbReference>
<dbReference type="CDD" id="cd00275">
    <property type="entry name" value="C2_PLC_like"/>
    <property type="match status" value="1"/>
</dbReference>
<evidence type="ECO:0000256" key="5">
    <source>
        <dbReference type="RuleBase" id="RU361133"/>
    </source>
</evidence>
<evidence type="ECO:0000256" key="2">
    <source>
        <dbReference type="ARBA" id="ARBA00022963"/>
    </source>
</evidence>
<evidence type="ECO:0000256" key="3">
    <source>
        <dbReference type="ARBA" id="ARBA00023098"/>
    </source>
</evidence>
<dbReference type="InterPro" id="IPR000909">
    <property type="entry name" value="PLipase_C_PInositol-sp_X_dom"/>
</dbReference>
<dbReference type="GO" id="GO:0004435">
    <property type="term" value="F:phosphatidylinositol-4,5-bisphosphate phospholipase C activity"/>
    <property type="evidence" value="ECO:0007669"/>
    <property type="project" value="UniProtKB-EC"/>
</dbReference>
<feature type="region of interest" description="Disordered" evidence="6">
    <location>
        <begin position="995"/>
        <end position="1017"/>
    </location>
</feature>
<dbReference type="InterPro" id="IPR000159">
    <property type="entry name" value="RA_dom"/>
</dbReference>
<feature type="domain" description="Ras-associating" evidence="9">
    <location>
        <begin position="613"/>
        <end position="689"/>
    </location>
</feature>
<dbReference type="PROSITE" id="PS50004">
    <property type="entry name" value="C2"/>
    <property type="match status" value="1"/>
</dbReference>
<comment type="caution">
    <text evidence="10">The sequence shown here is derived from an EMBL/GenBank/DDBJ whole genome shotgun (WGS) entry which is preliminary data.</text>
</comment>
<comment type="catalytic activity">
    <reaction evidence="5">
        <text>a 1,2-diacyl-sn-glycero-3-phospho-(1D-myo-inositol-4,5-bisphosphate) + H2O = 1D-myo-inositol 1,4,5-trisphosphate + a 1,2-diacyl-sn-glycerol + H(+)</text>
        <dbReference type="Rhea" id="RHEA:33179"/>
        <dbReference type="ChEBI" id="CHEBI:15377"/>
        <dbReference type="ChEBI" id="CHEBI:15378"/>
        <dbReference type="ChEBI" id="CHEBI:17815"/>
        <dbReference type="ChEBI" id="CHEBI:58456"/>
        <dbReference type="ChEBI" id="CHEBI:203600"/>
        <dbReference type="EC" id="3.1.4.11"/>
    </reaction>
</comment>
<dbReference type="GO" id="GO:0016042">
    <property type="term" value="P:lipid catabolic process"/>
    <property type="evidence" value="ECO:0007669"/>
    <property type="project" value="UniProtKB-KW"/>
</dbReference>
<feature type="region of interest" description="Disordered" evidence="6">
    <location>
        <begin position="285"/>
        <end position="322"/>
    </location>
</feature>
<keyword evidence="5" id="KW-0378">Hydrolase</keyword>
<dbReference type="SMART" id="SM00314">
    <property type="entry name" value="RA"/>
    <property type="match status" value="2"/>
</dbReference>
<dbReference type="SMART" id="SM00149">
    <property type="entry name" value="PLCYc"/>
    <property type="match status" value="1"/>
</dbReference>
<reference evidence="10" key="1">
    <citation type="submission" date="2022-03" db="EMBL/GenBank/DDBJ databases">
        <authorList>
            <person name="Tunstrom K."/>
        </authorList>
    </citation>
    <scope>NUCLEOTIDE SEQUENCE</scope>
</reference>
<evidence type="ECO:0000313" key="11">
    <source>
        <dbReference type="Proteomes" id="UP001153954"/>
    </source>
</evidence>
<proteinExistence type="predicted"/>
<dbReference type="Pfam" id="PF00788">
    <property type="entry name" value="RA"/>
    <property type="match status" value="2"/>
</dbReference>
<gene>
    <name evidence="10" type="ORF">EEDITHA_LOCUS15829</name>
</gene>